<accession>A0A2P4Y1H4</accession>
<dbReference type="Gene3D" id="1.10.10.10">
    <property type="entry name" value="Winged helix-like DNA-binding domain superfamily/Winged helix DNA-binding domain"/>
    <property type="match status" value="1"/>
</dbReference>
<name>A0A2P4Y1H4_9STRA</name>
<protein>
    <recommendedName>
        <fullName evidence="1">Peptidase S74 domain-containing protein</fullName>
    </recommendedName>
</protein>
<organism evidence="2 3">
    <name type="scientific">Phytophthora palmivora</name>
    <dbReference type="NCBI Taxonomy" id="4796"/>
    <lineage>
        <taxon>Eukaryota</taxon>
        <taxon>Sar</taxon>
        <taxon>Stramenopiles</taxon>
        <taxon>Oomycota</taxon>
        <taxon>Peronosporomycetes</taxon>
        <taxon>Peronosporales</taxon>
        <taxon>Peronosporaceae</taxon>
        <taxon>Phytophthora</taxon>
    </lineage>
</organism>
<proteinExistence type="predicted"/>
<evidence type="ECO:0000313" key="3">
    <source>
        <dbReference type="Proteomes" id="UP000237271"/>
    </source>
</evidence>
<evidence type="ECO:0000313" key="2">
    <source>
        <dbReference type="EMBL" id="POM71648.1"/>
    </source>
</evidence>
<dbReference type="EMBL" id="NCKW01006440">
    <property type="protein sequence ID" value="POM71648.1"/>
    <property type="molecule type" value="Genomic_DNA"/>
</dbReference>
<dbReference type="Proteomes" id="UP000237271">
    <property type="component" value="Unassembled WGS sequence"/>
</dbReference>
<comment type="caution">
    <text evidence="2">The sequence shown here is derived from an EMBL/GenBank/DDBJ whole genome shotgun (WGS) entry which is preliminary data.</text>
</comment>
<gene>
    <name evidence="2" type="ORF">PHPALM_11747</name>
</gene>
<keyword evidence="3" id="KW-1185">Reference proteome</keyword>
<reference evidence="2 3" key="1">
    <citation type="journal article" date="2017" name="Genome Biol. Evol.">
        <title>Phytophthora megakarya and P. palmivora, closely related causal agents of cacao black pod rot, underwent increases in genome sizes and gene numbers by different mechanisms.</title>
        <authorList>
            <person name="Ali S.S."/>
            <person name="Shao J."/>
            <person name="Lary D.J."/>
            <person name="Kronmiller B."/>
            <person name="Shen D."/>
            <person name="Strem M.D."/>
            <person name="Amoako-Attah I."/>
            <person name="Akrofi A.Y."/>
            <person name="Begoude B.A."/>
            <person name="Ten Hoopen G.M."/>
            <person name="Coulibaly K."/>
            <person name="Kebe B.I."/>
            <person name="Melnick R.L."/>
            <person name="Guiltinan M.J."/>
            <person name="Tyler B.M."/>
            <person name="Meinhardt L.W."/>
            <person name="Bailey B.A."/>
        </authorList>
    </citation>
    <scope>NUCLEOTIDE SEQUENCE [LARGE SCALE GENOMIC DNA]</scope>
    <source>
        <strain evidence="3">sbr112.9</strain>
    </source>
</reference>
<dbReference type="InterPro" id="IPR030392">
    <property type="entry name" value="S74_ICA"/>
</dbReference>
<dbReference type="AlphaFoldDB" id="A0A2P4Y1H4"/>
<dbReference type="Pfam" id="PF13884">
    <property type="entry name" value="Peptidase_S74"/>
    <property type="match status" value="1"/>
</dbReference>
<dbReference type="OrthoDB" id="109072at2759"/>
<evidence type="ECO:0000259" key="1">
    <source>
        <dbReference type="PROSITE" id="PS51688"/>
    </source>
</evidence>
<feature type="domain" description="Peptidase S74" evidence="1">
    <location>
        <begin position="288"/>
        <end position="371"/>
    </location>
</feature>
<dbReference type="InterPro" id="IPR036388">
    <property type="entry name" value="WH-like_DNA-bd_sf"/>
</dbReference>
<dbReference type="PROSITE" id="PS51688">
    <property type="entry name" value="ICA"/>
    <property type="match status" value="1"/>
</dbReference>
<sequence length="371" mass="40847">MAFVVLDILTVVDPEKIATQGIACVKSKLKQCSDSKGLTYSRTKRKRFWQYFAKTWLALSHRTYVAVGTPHVTPLQFVRVVEEIAREDVVLRRSIISGDATAPVRPNLRFPRVTALPNIDNIEDSVMITIFPTISTVTVMQISNCPVMNLKFCTTLPSNALNDGTANYDMLIFMESSNSSPIGFGLQLSNATNATSANSAYFGITTTNDLVLMTGNTRRLTITSAGRVGNGTGSPNGPLQVAGSNTSITYYTTSNAWANRGGGPFTLTNVSSFLGGNIYIQAGIWATSDRRLKEDIKEIDLPFERYKDLKPVSYSYKNEAKKRVGWIAQDVMRVCSEAITMIENRNLNDEGENSPEGVQLCLDYNANDIEC</sequence>